<dbReference type="Gene3D" id="3.40.605.10">
    <property type="entry name" value="Aldehyde Dehydrogenase, Chain A, domain 1"/>
    <property type="match status" value="1"/>
</dbReference>
<dbReference type="Pfam" id="PF00171">
    <property type="entry name" value="Aldedh"/>
    <property type="match status" value="1"/>
</dbReference>
<reference evidence="8" key="1">
    <citation type="journal article" date="2021" name="Nat. Commun.">
        <title>Genomic analyses provide insights into spinach domestication and the genetic basis of agronomic traits.</title>
        <authorList>
            <person name="Cai X."/>
            <person name="Sun X."/>
            <person name="Xu C."/>
            <person name="Sun H."/>
            <person name="Wang X."/>
            <person name="Ge C."/>
            <person name="Zhang Z."/>
            <person name="Wang Q."/>
            <person name="Fei Z."/>
            <person name="Jiao C."/>
            <person name="Wang Q."/>
        </authorList>
    </citation>
    <scope>NUCLEOTIDE SEQUENCE [LARGE SCALE GENOMIC DNA]</scope>
    <source>
        <strain evidence="8">cv. Varoflay</strain>
    </source>
</reference>
<feature type="active site" evidence="6">
    <location>
        <position position="213"/>
    </location>
</feature>
<dbReference type="OrthoDB" id="440325at2759"/>
<evidence type="ECO:0000256" key="1">
    <source>
        <dbReference type="ARBA" id="ARBA00009986"/>
    </source>
</evidence>
<evidence type="ECO:0000256" key="6">
    <source>
        <dbReference type="PIRSR" id="PIRSR036492-1"/>
    </source>
</evidence>
<sequence length="488" mass="54539">MDEIISSERLLGELRETFKSGKTTSFEWRKTQLQALLRLLEEQENKCFQALFDDVGKSKVEAFKDEVGPAKKAVVHALSCLKEWMTPKKVGMRLLLYPSKAEIVPDPYGLVLIMTSWNYPLDLALEPLIGAIAAGNVIVVKPSELAPATSSFLANTVPLYLDNTAIKVIEGGPEASQQLLQQKWDKIFYTGSPKIGRIVMTEAAKHLTPVTLELGGKCPLIFDYSSISSNLKVALRRLSSAKWGACCGQACISIDYVLVEEKFTSSLIDMLKTLVRRLYGENIETLGSISRIVNKRHFDRVCNYLKDPAVAASIVLGGSYDEKRLLIEPTILLNPPLDSAVMNEEIFGPILPIITVKNIQESIDFINTRPKPLALYAFTHNDAFKKRIVSETSSGSLVFNDVMIQYICEELPFGGVGQSGMGRYHGKYSFDAFSHEKSVLYRGYFPDLSARYPPWNGFKMEFCRLGYKIDYINLLLLLLGLKGHPKDD</sequence>
<evidence type="ECO:0000256" key="4">
    <source>
        <dbReference type="ARBA" id="ARBA00049194"/>
    </source>
</evidence>
<feature type="active site" evidence="6">
    <location>
        <position position="251"/>
    </location>
</feature>
<comment type="catalytic activity">
    <reaction evidence="4">
        <text>an aldehyde + NAD(+) + H2O = a carboxylate + NADH + 2 H(+)</text>
        <dbReference type="Rhea" id="RHEA:16185"/>
        <dbReference type="ChEBI" id="CHEBI:15377"/>
        <dbReference type="ChEBI" id="CHEBI:15378"/>
        <dbReference type="ChEBI" id="CHEBI:17478"/>
        <dbReference type="ChEBI" id="CHEBI:29067"/>
        <dbReference type="ChEBI" id="CHEBI:57540"/>
        <dbReference type="ChEBI" id="CHEBI:57945"/>
        <dbReference type="EC" id="1.2.1.3"/>
    </reaction>
</comment>
<dbReference type="InterPro" id="IPR015590">
    <property type="entry name" value="Aldehyde_DH_dom"/>
</dbReference>
<dbReference type="AlphaFoldDB" id="A0A9R0JWX4"/>
<evidence type="ECO:0000313" key="9">
    <source>
        <dbReference type="RefSeq" id="XP_021849540.1"/>
    </source>
</evidence>
<dbReference type="GeneID" id="110789203"/>
<dbReference type="FunFam" id="3.40.605.10:FF:000004">
    <property type="entry name" value="Aldehyde dehydrogenase"/>
    <property type="match status" value="1"/>
</dbReference>
<dbReference type="InterPro" id="IPR016161">
    <property type="entry name" value="Ald_DH/histidinol_DH"/>
</dbReference>
<dbReference type="PIRSF" id="PIRSF036492">
    <property type="entry name" value="ALDH"/>
    <property type="match status" value="1"/>
</dbReference>
<evidence type="ECO:0000256" key="3">
    <source>
        <dbReference type="ARBA" id="ARBA00023027"/>
    </source>
</evidence>
<comment type="similarity">
    <text evidence="1 5">Belongs to the aldehyde dehydrogenase family.</text>
</comment>
<proteinExistence type="inferred from homology"/>
<dbReference type="Proteomes" id="UP000813463">
    <property type="component" value="Chromosome 3"/>
</dbReference>
<dbReference type="FunFam" id="3.40.309.10:FF:000003">
    <property type="entry name" value="Aldehyde dehydrogenase"/>
    <property type="match status" value="1"/>
</dbReference>
<dbReference type="GO" id="GO:0009737">
    <property type="term" value="P:response to abscisic acid"/>
    <property type="evidence" value="ECO:0007669"/>
    <property type="project" value="UniProtKB-ARBA"/>
</dbReference>
<dbReference type="GO" id="GO:0005737">
    <property type="term" value="C:cytoplasm"/>
    <property type="evidence" value="ECO:0000318"/>
    <property type="project" value="GO_Central"/>
</dbReference>
<feature type="domain" description="Aldehyde dehydrogenase" evidence="7">
    <location>
        <begin position="15"/>
        <end position="439"/>
    </location>
</feature>
<accession>A0A9R0JWX4</accession>
<dbReference type="PANTHER" id="PTHR43570:SF17">
    <property type="entry name" value="ALDEHYDE DEHYDROGENASE FAMILY 3 MEMBER F1"/>
    <property type="match status" value="1"/>
</dbReference>
<dbReference type="PANTHER" id="PTHR43570">
    <property type="entry name" value="ALDEHYDE DEHYDROGENASE"/>
    <property type="match status" value="1"/>
</dbReference>
<evidence type="ECO:0000259" key="7">
    <source>
        <dbReference type="Pfam" id="PF00171"/>
    </source>
</evidence>
<name>A0A9R0JWX4_SPIOL</name>
<dbReference type="RefSeq" id="XP_021849540.1">
    <property type="nucleotide sequence ID" value="XM_021993848.2"/>
</dbReference>
<evidence type="ECO:0000313" key="8">
    <source>
        <dbReference type="Proteomes" id="UP000813463"/>
    </source>
</evidence>
<protein>
    <recommendedName>
        <fullName evidence="5">Aldehyde dehydrogenase</fullName>
    </recommendedName>
</protein>
<dbReference type="SUPFAM" id="SSF53720">
    <property type="entry name" value="ALDH-like"/>
    <property type="match status" value="1"/>
</dbReference>
<keyword evidence="3" id="KW-0520">NAD</keyword>
<dbReference type="GO" id="GO:0006081">
    <property type="term" value="P:aldehyde metabolic process"/>
    <property type="evidence" value="ECO:0000318"/>
    <property type="project" value="GO_Central"/>
</dbReference>
<keyword evidence="8" id="KW-1185">Reference proteome</keyword>
<dbReference type="InterPro" id="IPR016162">
    <property type="entry name" value="Ald_DH_N"/>
</dbReference>
<gene>
    <name evidence="9" type="primary">LOC110789203</name>
</gene>
<dbReference type="GO" id="GO:0004029">
    <property type="term" value="F:aldehyde dehydrogenase (NAD+) activity"/>
    <property type="evidence" value="ECO:0000318"/>
    <property type="project" value="GO_Central"/>
</dbReference>
<dbReference type="InterPro" id="IPR016163">
    <property type="entry name" value="Ald_DH_C"/>
</dbReference>
<dbReference type="InterPro" id="IPR012394">
    <property type="entry name" value="Aldehyde_DH_NAD(P)"/>
</dbReference>
<dbReference type="KEGG" id="soe:110789203"/>
<organism evidence="8 9">
    <name type="scientific">Spinacia oleracea</name>
    <name type="common">Spinach</name>
    <dbReference type="NCBI Taxonomy" id="3562"/>
    <lineage>
        <taxon>Eukaryota</taxon>
        <taxon>Viridiplantae</taxon>
        <taxon>Streptophyta</taxon>
        <taxon>Embryophyta</taxon>
        <taxon>Tracheophyta</taxon>
        <taxon>Spermatophyta</taxon>
        <taxon>Magnoliopsida</taxon>
        <taxon>eudicotyledons</taxon>
        <taxon>Gunneridae</taxon>
        <taxon>Pentapetalae</taxon>
        <taxon>Caryophyllales</taxon>
        <taxon>Chenopodiaceae</taxon>
        <taxon>Chenopodioideae</taxon>
        <taxon>Anserineae</taxon>
        <taxon>Spinacia</taxon>
    </lineage>
</organism>
<dbReference type="Gene3D" id="3.40.309.10">
    <property type="entry name" value="Aldehyde Dehydrogenase, Chain A, domain 2"/>
    <property type="match status" value="1"/>
</dbReference>
<keyword evidence="2 5" id="KW-0560">Oxidoreductase</keyword>
<evidence type="ECO:0000256" key="2">
    <source>
        <dbReference type="ARBA" id="ARBA00023002"/>
    </source>
</evidence>
<reference evidence="9" key="2">
    <citation type="submission" date="2025-08" db="UniProtKB">
        <authorList>
            <consortium name="RefSeq"/>
        </authorList>
    </citation>
    <scope>IDENTIFICATION</scope>
    <source>
        <tissue evidence="9">Leaf</tissue>
    </source>
</reference>
<evidence type="ECO:0000256" key="5">
    <source>
        <dbReference type="PIRNR" id="PIRNR036492"/>
    </source>
</evidence>